<organism evidence="5 6">
    <name type="scientific">Phialophora macrospora</name>
    <dbReference type="NCBI Taxonomy" id="1851006"/>
    <lineage>
        <taxon>Eukaryota</taxon>
        <taxon>Fungi</taxon>
        <taxon>Dikarya</taxon>
        <taxon>Ascomycota</taxon>
        <taxon>Pezizomycotina</taxon>
        <taxon>Eurotiomycetes</taxon>
        <taxon>Chaetothyriomycetidae</taxon>
        <taxon>Chaetothyriales</taxon>
        <taxon>Herpotrichiellaceae</taxon>
        <taxon>Phialophora</taxon>
    </lineage>
</organism>
<evidence type="ECO:0000313" key="5">
    <source>
        <dbReference type="EMBL" id="KIW70704.1"/>
    </source>
</evidence>
<dbReference type="Proteomes" id="UP000054266">
    <property type="component" value="Unassembled WGS sequence"/>
</dbReference>
<dbReference type="InterPro" id="IPR016181">
    <property type="entry name" value="Acyl_CoA_acyltransferase"/>
</dbReference>
<accession>A0A0D2GEV0</accession>
<dbReference type="HOGENOM" id="CLU_969767_0_0_1"/>
<reference evidence="5 6" key="1">
    <citation type="submission" date="2015-01" db="EMBL/GenBank/DDBJ databases">
        <title>The Genome Sequence of Capronia semiimmersa CBS27337.</title>
        <authorList>
            <consortium name="The Broad Institute Genomics Platform"/>
            <person name="Cuomo C."/>
            <person name="de Hoog S."/>
            <person name="Gorbushina A."/>
            <person name="Stielow B."/>
            <person name="Teixiera M."/>
            <person name="Abouelleil A."/>
            <person name="Chapman S.B."/>
            <person name="Priest M."/>
            <person name="Young S.K."/>
            <person name="Wortman J."/>
            <person name="Nusbaum C."/>
            <person name="Birren B."/>
        </authorList>
    </citation>
    <scope>NUCLEOTIDE SEQUENCE [LARGE SCALE GENOMIC DNA]</scope>
    <source>
        <strain evidence="5 6">CBS 27337</strain>
    </source>
</reference>
<name>A0A0D2GEV0_9EURO</name>
<dbReference type="GO" id="GO:0031415">
    <property type="term" value="C:NatA complex"/>
    <property type="evidence" value="ECO:0007669"/>
    <property type="project" value="TreeGrafter"/>
</dbReference>
<sequence>MPQANLLSYFTKPVTAVTPIQADLERNRRVENPQVQTRHVASAGSSLSRGQGIIDTAHDRGAQSSVDSAECTSKGPQRMVRATTPVRCNKELENNCPPTEAGSNLKRHSPGTIQIHRVPGAAISPVSEEHLQAIRRLTATTLPVRYSDAFFKTTVTDPVAQQLSRVALYELEPIGWIRCRLEPFAANSAFATKTNPPLSQIYIQALTLLSPYRTLGLATLLLNEVLSSATLLAEDPICIYAHVWERNEDALDWYAKRGFKRVLLVERYYTRLRPGGAWIVRKELRDA</sequence>
<keyword evidence="2" id="KW-0012">Acyltransferase</keyword>
<feature type="domain" description="N-acetyltransferase" evidence="4">
    <location>
        <begin position="121"/>
        <end position="285"/>
    </location>
</feature>
<dbReference type="PANTHER" id="PTHR42919">
    <property type="entry name" value="N-ALPHA-ACETYLTRANSFERASE"/>
    <property type="match status" value="1"/>
</dbReference>
<dbReference type="GO" id="GO:0007064">
    <property type="term" value="P:mitotic sister chromatid cohesion"/>
    <property type="evidence" value="ECO:0007669"/>
    <property type="project" value="TreeGrafter"/>
</dbReference>
<dbReference type="Gene3D" id="3.40.630.30">
    <property type="match status" value="1"/>
</dbReference>
<feature type="compositionally biased region" description="Polar residues" evidence="3">
    <location>
        <begin position="62"/>
        <end position="75"/>
    </location>
</feature>
<dbReference type="PROSITE" id="PS51186">
    <property type="entry name" value="GNAT"/>
    <property type="match status" value="1"/>
</dbReference>
<dbReference type="EMBL" id="KN846957">
    <property type="protein sequence ID" value="KIW70704.1"/>
    <property type="molecule type" value="Genomic_DNA"/>
</dbReference>
<proteinExistence type="predicted"/>
<dbReference type="PANTHER" id="PTHR42919:SF8">
    <property type="entry name" value="N-ALPHA-ACETYLTRANSFERASE 50"/>
    <property type="match status" value="1"/>
</dbReference>
<dbReference type="InterPro" id="IPR051556">
    <property type="entry name" value="N-term/lysine_N-AcTrnsfr"/>
</dbReference>
<dbReference type="GO" id="GO:0016747">
    <property type="term" value="F:acyltransferase activity, transferring groups other than amino-acyl groups"/>
    <property type="evidence" value="ECO:0007669"/>
    <property type="project" value="InterPro"/>
</dbReference>
<protein>
    <recommendedName>
        <fullName evidence="4">N-acetyltransferase domain-containing protein</fullName>
    </recommendedName>
</protein>
<gene>
    <name evidence="5" type="ORF">PV04_02949</name>
</gene>
<evidence type="ECO:0000313" key="6">
    <source>
        <dbReference type="Proteomes" id="UP000054266"/>
    </source>
</evidence>
<evidence type="ECO:0000256" key="2">
    <source>
        <dbReference type="ARBA" id="ARBA00023315"/>
    </source>
</evidence>
<dbReference type="Pfam" id="PF00583">
    <property type="entry name" value="Acetyltransf_1"/>
    <property type="match status" value="1"/>
</dbReference>
<keyword evidence="1" id="KW-0808">Transferase</keyword>
<feature type="region of interest" description="Disordered" evidence="3">
    <location>
        <begin position="59"/>
        <end position="78"/>
    </location>
</feature>
<feature type="region of interest" description="Disordered" evidence="3">
    <location>
        <begin position="91"/>
        <end position="110"/>
    </location>
</feature>
<evidence type="ECO:0000256" key="1">
    <source>
        <dbReference type="ARBA" id="ARBA00022679"/>
    </source>
</evidence>
<keyword evidence="6" id="KW-1185">Reference proteome</keyword>
<dbReference type="InterPro" id="IPR000182">
    <property type="entry name" value="GNAT_dom"/>
</dbReference>
<dbReference type="AlphaFoldDB" id="A0A0D2GEV0"/>
<evidence type="ECO:0000256" key="3">
    <source>
        <dbReference type="SAM" id="MobiDB-lite"/>
    </source>
</evidence>
<dbReference type="SUPFAM" id="SSF55729">
    <property type="entry name" value="Acyl-CoA N-acyltransferases (Nat)"/>
    <property type="match status" value="1"/>
</dbReference>
<evidence type="ECO:0000259" key="4">
    <source>
        <dbReference type="PROSITE" id="PS51186"/>
    </source>
</evidence>
<dbReference type="STRING" id="5601.A0A0D2GEV0"/>